<dbReference type="GO" id="GO:0000064">
    <property type="term" value="F:L-ornithine transmembrane transporter activity"/>
    <property type="evidence" value="ECO:0007669"/>
    <property type="project" value="TreeGrafter"/>
</dbReference>
<proteinExistence type="inferred from homology"/>
<keyword evidence="5" id="KW-0677">Repeat</keyword>
<dbReference type="InterPro" id="IPR050567">
    <property type="entry name" value="Mitochondrial_Carrier"/>
</dbReference>
<dbReference type="Gene3D" id="1.50.40.10">
    <property type="entry name" value="Mitochondrial carrier domain"/>
    <property type="match status" value="2"/>
</dbReference>
<dbReference type="InterPro" id="IPR023395">
    <property type="entry name" value="MCP_dom_sf"/>
</dbReference>
<sequence length="331" mass="35556">MATAHGSNILLALEERKGVGNGAMSPAVEAAKEYAAGFAAGVATVITGHPFDTVKVKLQAHNTKTQVKEYKNALHCTSRILITEGVRGLYKGASSSFIGMACESSLLFGIYSQTKQKFQGEIQNNRPQLQVIIPSAAFAGALISFILCPTELVKCRMQVQGKDAAMFVRYDGPLECALKTIRQEGVKVKGIFRGGLSTLLRETIGNAVFFSTYELTRHHLHKQLSFSPSASSHHSKVLVDTGIGIVTGGLAGTAFWLAVLPLDVAKTVIQTSPDPNYSRNPLQTLNAIYKRVGLSGCYAGLGPTLARAFPANAVAIMTWELTAKFLGIRRD</sequence>
<feature type="repeat" description="Solcar" evidence="10">
    <location>
        <begin position="28"/>
        <end position="117"/>
    </location>
</feature>
<keyword evidence="3 11" id="KW-0813">Transport</keyword>
<dbReference type="OrthoDB" id="14252at2759"/>
<accession>A0A9E7FIX6</accession>
<evidence type="ECO:0000256" key="9">
    <source>
        <dbReference type="ARBA" id="ARBA00023136"/>
    </source>
</evidence>
<name>A0A9E7FIX6_9LILI</name>
<keyword evidence="4 10" id="KW-0812">Transmembrane</keyword>
<dbReference type="AlphaFoldDB" id="A0A9E7FIX6"/>
<dbReference type="Proteomes" id="UP001055439">
    <property type="component" value="Chromosome 4"/>
</dbReference>
<dbReference type="PANTHER" id="PTHR45624">
    <property type="entry name" value="MITOCHONDRIAL BASIC AMINO ACIDS TRANSPORTER-RELATED"/>
    <property type="match status" value="1"/>
</dbReference>
<dbReference type="GO" id="GO:1990575">
    <property type="term" value="P:mitochondrial L-ornithine transmembrane transport"/>
    <property type="evidence" value="ECO:0007669"/>
    <property type="project" value="TreeGrafter"/>
</dbReference>
<feature type="repeat" description="Solcar" evidence="10">
    <location>
        <begin position="127"/>
        <end position="219"/>
    </location>
</feature>
<protein>
    <submittedName>
        <fullName evidence="12">Mitochondrial carrier protein</fullName>
    </submittedName>
</protein>
<comment type="subcellular location">
    <subcellularLocation>
        <location evidence="1">Mitochondrion inner membrane</location>
        <topology evidence="1">Multi-pass membrane protein</topology>
    </subcellularLocation>
</comment>
<evidence type="ECO:0000256" key="10">
    <source>
        <dbReference type="PROSITE-ProRule" id="PRU00282"/>
    </source>
</evidence>
<dbReference type="SUPFAM" id="SSF103506">
    <property type="entry name" value="Mitochondrial carrier"/>
    <property type="match status" value="1"/>
</dbReference>
<dbReference type="GO" id="GO:0005743">
    <property type="term" value="C:mitochondrial inner membrane"/>
    <property type="evidence" value="ECO:0007669"/>
    <property type="project" value="UniProtKB-SubCell"/>
</dbReference>
<evidence type="ECO:0000256" key="7">
    <source>
        <dbReference type="ARBA" id="ARBA00022989"/>
    </source>
</evidence>
<dbReference type="EMBL" id="CP097506">
    <property type="protein sequence ID" value="URD96503.1"/>
    <property type="molecule type" value="Genomic_DNA"/>
</dbReference>
<reference evidence="12" key="1">
    <citation type="submission" date="2022-05" db="EMBL/GenBank/DDBJ databases">
        <title>The Musa troglodytarum L. genome provides insights into the mechanism of non-climacteric behaviour and enrichment of carotenoids.</title>
        <authorList>
            <person name="Wang J."/>
        </authorList>
    </citation>
    <scope>NUCLEOTIDE SEQUENCE</scope>
    <source>
        <tissue evidence="12">Leaf</tissue>
    </source>
</reference>
<dbReference type="PANTHER" id="PTHR45624:SF15">
    <property type="entry name" value="MITOCHONDRIAL ARGININE TRANSPORTER BAC1"/>
    <property type="match status" value="1"/>
</dbReference>
<evidence type="ECO:0000313" key="12">
    <source>
        <dbReference type="EMBL" id="URD96503.1"/>
    </source>
</evidence>
<dbReference type="PROSITE" id="PS50920">
    <property type="entry name" value="SOLCAR"/>
    <property type="match status" value="3"/>
</dbReference>
<evidence type="ECO:0000313" key="13">
    <source>
        <dbReference type="Proteomes" id="UP001055439"/>
    </source>
</evidence>
<evidence type="ECO:0000256" key="8">
    <source>
        <dbReference type="ARBA" id="ARBA00023128"/>
    </source>
</evidence>
<evidence type="ECO:0000256" key="4">
    <source>
        <dbReference type="ARBA" id="ARBA00022692"/>
    </source>
</evidence>
<dbReference type="Pfam" id="PF00153">
    <property type="entry name" value="Mito_carr"/>
    <property type="match status" value="3"/>
</dbReference>
<evidence type="ECO:0000256" key="5">
    <source>
        <dbReference type="ARBA" id="ARBA00022737"/>
    </source>
</evidence>
<keyword evidence="9 10" id="KW-0472">Membrane</keyword>
<evidence type="ECO:0000256" key="6">
    <source>
        <dbReference type="ARBA" id="ARBA00022792"/>
    </source>
</evidence>
<keyword evidence="13" id="KW-1185">Reference proteome</keyword>
<evidence type="ECO:0000256" key="2">
    <source>
        <dbReference type="ARBA" id="ARBA00006375"/>
    </source>
</evidence>
<evidence type="ECO:0000256" key="11">
    <source>
        <dbReference type="RuleBase" id="RU000488"/>
    </source>
</evidence>
<organism evidence="12 13">
    <name type="scientific">Musa troglodytarum</name>
    <name type="common">fe'i banana</name>
    <dbReference type="NCBI Taxonomy" id="320322"/>
    <lineage>
        <taxon>Eukaryota</taxon>
        <taxon>Viridiplantae</taxon>
        <taxon>Streptophyta</taxon>
        <taxon>Embryophyta</taxon>
        <taxon>Tracheophyta</taxon>
        <taxon>Spermatophyta</taxon>
        <taxon>Magnoliopsida</taxon>
        <taxon>Liliopsida</taxon>
        <taxon>Zingiberales</taxon>
        <taxon>Musaceae</taxon>
        <taxon>Musa</taxon>
    </lineage>
</organism>
<keyword evidence="8" id="KW-0496">Mitochondrion</keyword>
<evidence type="ECO:0000256" key="1">
    <source>
        <dbReference type="ARBA" id="ARBA00004448"/>
    </source>
</evidence>
<feature type="repeat" description="Solcar" evidence="10">
    <location>
        <begin position="239"/>
        <end position="325"/>
    </location>
</feature>
<comment type="similarity">
    <text evidence="2 11">Belongs to the mitochondrial carrier (TC 2.A.29) family.</text>
</comment>
<keyword evidence="7" id="KW-1133">Transmembrane helix</keyword>
<gene>
    <name evidence="12" type="ORF">MUK42_30455</name>
</gene>
<evidence type="ECO:0000256" key="3">
    <source>
        <dbReference type="ARBA" id="ARBA00022448"/>
    </source>
</evidence>
<dbReference type="FunFam" id="1.50.40.10:FF:000086">
    <property type="entry name" value="Mitochondrial carrier protein"/>
    <property type="match status" value="1"/>
</dbReference>
<keyword evidence="6" id="KW-0999">Mitochondrion inner membrane</keyword>
<dbReference type="InterPro" id="IPR018108">
    <property type="entry name" value="MCP_transmembrane"/>
</dbReference>